<dbReference type="EMBL" id="JBBXMP010000069">
    <property type="protein sequence ID" value="KAL0063986.1"/>
    <property type="molecule type" value="Genomic_DNA"/>
</dbReference>
<reference evidence="1 2" key="1">
    <citation type="submission" date="2024-05" db="EMBL/GenBank/DDBJ databases">
        <title>A draft genome resource for the thread blight pathogen Marasmius tenuissimus strain MS-2.</title>
        <authorList>
            <person name="Yulfo-Soto G.E."/>
            <person name="Baruah I.K."/>
            <person name="Amoako-Attah I."/>
            <person name="Bukari Y."/>
            <person name="Meinhardt L.W."/>
            <person name="Bailey B.A."/>
            <person name="Cohen S.P."/>
        </authorList>
    </citation>
    <scope>NUCLEOTIDE SEQUENCE [LARGE SCALE GENOMIC DNA]</scope>
    <source>
        <strain evidence="1 2">MS-2</strain>
    </source>
</reference>
<gene>
    <name evidence="1" type="ORF">AAF712_009054</name>
</gene>
<organism evidence="1 2">
    <name type="scientific">Marasmius tenuissimus</name>
    <dbReference type="NCBI Taxonomy" id="585030"/>
    <lineage>
        <taxon>Eukaryota</taxon>
        <taxon>Fungi</taxon>
        <taxon>Dikarya</taxon>
        <taxon>Basidiomycota</taxon>
        <taxon>Agaricomycotina</taxon>
        <taxon>Agaricomycetes</taxon>
        <taxon>Agaricomycetidae</taxon>
        <taxon>Agaricales</taxon>
        <taxon>Marasmiineae</taxon>
        <taxon>Marasmiaceae</taxon>
        <taxon>Marasmius</taxon>
    </lineage>
</organism>
<evidence type="ECO:0000313" key="1">
    <source>
        <dbReference type="EMBL" id="KAL0063986.1"/>
    </source>
</evidence>
<comment type="caution">
    <text evidence="1">The sequence shown here is derived from an EMBL/GenBank/DDBJ whole genome shotgun (WGS) entry which is preliminary data.</text>
</comment>
<evidence type="ECO:0000313" key="2">
    <source>
        <dbReference type="Proteomes" id="UP001437256"/>
    </source>
</evidence>
<keyword evidence="2" id="KW-1185">Reference proteome</keyword>
<accession>A0ABR2ZQX9</accession>
<evidence type="ECO:0008006" key="3">
    <source>
        <dbReference type="Google" id="ProtNLM"/>
    </source>
</evidence>
<protein>
    <recommendedName>
        <fullName evidence="3">F-box domain-containing protein</fullName>
    </recommendedName>
</protein>
<name>A0ABR2ZQX9_9AGAR</name>
<sequence>MPISTTVAYASPSDHIPAEIQEIIIDKLLEDRPFATKASLVCKHWRLRVHRTAFSSITLSRHSILVFKSFLDSTFSQSPIFTAIRRVSIIGPAKSWDTETIRAVISILSFIRNLRVVSSLTLQAIEWETFGLQTEPLLSTMQSIRSLAIVDVLFTNCSQISGLVGKFESLTQLHFQDIRCLSSAGWDNLSGYSFDDGRYTGSLSLRCYGTSIHKALTWSGTGVRLPTIALPTLTHFGAHTSMNGDASPLLRRVGPMLDVLEIRTTADAVLPDSILQSLDISQNTALSGLNFLSPDRVLGTMSWLPIMLKDAPCSLRSIEIAFAASRQFPLDLPFLYHIINVLDEHNFHDLQLVHFRIANSRPDPDLDQMIKDHIYSAFQHSEWLENSPSTLKFSSYRLNRTNKR</sequence>
<dbReference type="Proteomes" id="UP001437256">
    <property type="component" value="Unassembled WGS sequence"/>
</dbReference>
<proteinExistence type="predicted"/>